<dbReference type="GO" id="GO:0007052">
    <property type="term" value="P:mitotic spindle organization"/>
    <property type="evidence" value="ECO:0007669"/>
    <property type="project" value="TreeGrafter"/>
</dbReference>
<dbReference type="AlphaFoldDB" id="A0A6A5PA90"/>
<dbReference type="Proteomes" id="UP000447434">
    <property type="component" value="Chromosome 11"/>
</dbReference>
<dbReference type="PANTHER" id="PTHR47969:SF6">
    <property type="entry name" value="KINESIN-LIKE PROTEIN KIN-4C"/>
    <property type="match status" value="1"/>
</dbReference>
<keyword evidence="4" id="KW-1185">Reference proteome</keyword>
<dbReference type="Pfam" id="PF25764">
    <property type="entry name" value="KIF21A_4th"/>
    <property type="match status" value="1"/>
</dbReference>
<dbReference type="OrthoDB" id="1739830at2759"/>
<accession>A0A6A5PA90</accession>
<dbReference type="GO" id="GO:0007018">
    <property type="term" value="P:microtubule-based movement"/>
    <property type="evidence" value="ECO:0007669"/>
    <property type="project" value="InterPro"/>
</dbReference>
<name>A0A6A5PA90_LUPAL</name>
<dbReference type="GO" id="GO:0003777">
    <property type="term" value="F:microtubule motor activity"/>
    <property type="evidence" value="ECO:0007669"/>
    <property type="project" value="InterPro"/>
</dbReference>
<feature type="coiled-coil region" evidence="1">
    <location>
        <begin position="224"/>
        <end position="294"/>
    </location>
</feature>
<reference evidence="4" key="1">
    <citation type="journal article" date="2020" name="Nat. Commun.">
        <title>Genome sequence of the cluster root forming white lupin.</title>
        <authorList>
            <person name="Hufnagel B."/>
            <person name="Marques A."/>
            <person name="Soriano A."/>
            <person name="Marques L."/>
            <person name="Divol F."/>
            <person name="Doumas P."/>
            <person name="Sallet E."/>
            <person name="Mancinotti D."/>
            <person name="Carrere S."/>
            <person name="Marande W."/>
            <person name="Arribat S."/>
            <person name="Keller J."/>
            <person name="Huneau C."/>
            <person name="Blein T."/>
            <person name="Aime D."/>
            <person name="Laguerre M."/>
            <person name="Taylor J."/>
            <person name="Schubert V."/>
            <person name="Nelson M."/>
            <person name="Geu-Flores F."/>
            <person name="Crespi M."/>
            <person name="Gallardo-Guerrero K."/>
            <person name="Delaux P.-M."/>
            <person name="Salse J."/>
            <person name="Berges H."/>
            <person name="Guyot R."/>
            <person name="Gouzy J."/>
            <person name="Peret B."/>
        </authorList>
    </citation>
    <scope>NUCLEOTIDE SEQUENCE [LARGE SCALE GENOMIC DNA]</scope>
    <source>
        <strain evidence="4">cv. Amiga</strain>
    </source>
</reference>
<evidence type="ECO:0000313" key="4">
    <source>
        <dbReference type="Proteomes" id="UP000447434"/>
    </source>
</evidence>
<dbReference type="PANTHER" id="PTHR47969">
    <property type="entry name" value="CHROMOSOME-ASSOCIATED KINESIN KIF4A-RELATED"/>
    <property type="match status" value="1"/>
</dbReference>
<feature type="region of interest" description="Disordered" evidence="2">
    <location>
        <begin position="1"/>
        <end position="59"/>
    </location>
</feature>
<dbReference type="EMBL" id="WOCE01000011">
    <property type="protein sequence ID" value="KAE9603831.1"/>
    <property type="molecule type" value="Genomic_DNA"/>
</dbReference>
<feature type="compositionally biased region" description="Basic and acidic residues" evidence="2">
    <location>
        <begin position="22"/>
        <end position="33"/>
    </location>
</feature>
<dbReference type="InterPro" id="IPR027640">
    <property type="entry name" value="Kinesin-like_fam"/>
</dbReference>
<comment type="caution">
    <text evidence="3">The sequence shown here is derived from an EMBL/GenBank/DDBJ whole genome shotgun (WGS) entry which is preliminary data.</text>
</comment>
<dbReference type="GO" id="GO:0051231">
    <property type="term" value="P:spindle elongation"/>
    <property type="evidence" value="ECO:0007669"/>
    <property type="project" value="TreeGrafter"/>
</dbReference>
<evidence type="ECO:0000256" key="2">
    <source>
        <dbReference type="SAM" id="MobiDB-lite"/>
    </source>
</evidence>
<keyword evidence="1" id="KW-0175">Coiled coil</keyword>
<proteinExistence type="predicted"/>
<gene>
    <name evidence="3" type="ORF">Lalb_Chr11g0064981</name>
</gene>
<evidence type="ECO:0000313" key="3">
    <source>
        <dbReference type="EMBL" id="KAE9603831.1"/>
    </source>
</evidence>
<sequence>MKKTTRRSNKSSSIDASVSGSNDERIRELERQNKAYQMEIEELRQQKGNDSSASSNGVEKLKKDYLQKLNLLEDQVAELKKKLGSQSQFSTHRKRVDETTKQLQFEIQSLKAQKVQLQCKLKLESVQFRLCKALLEKEVLQLKKEGRRNEFKTNSLLASNERLKMVLQRKAEEGSAAIKRLKEMIEARKVISTRLAGAIKDRNNQAIQDAESELEVTSQLHDLCSQYESRMEKMAEENAKLKEEIELQKQEKLRSPSQEEDCDSLEKDLDIQDLKEQVNVLSDLLRELQLKKEKFDFKDKKQNPLLPLLSDISNDKLLLKIDTPETYSSSGSNVKKERTAEGLCCSCSKKSSCKTKNCRCRSSGGRCRPSCGCTRSKCTNREPNQVAENEPPKSENTECIMNDSAVDEDASVAAFECAKLLQSALVLNPPGPIKKQAKLDAEKPGKKNKAWKPAIHIVAEDPASSSLENNSSAEAYKIDNQRAADNSSGQANEFATVTSDTTGIRHIRTRQSKAIIGKENNFI</sequence>
<evidence type="ECO:0000256" key="1">
    <source>
        <dbReference type="SAM" id="Coils"/>
    </source>
</evidence>
<dbReference type="GO" id="GO:0005875">
    <property type="term" value="C:microtubule associated complex"/>
    <property type="evidence" value="ECO:0007669"/>
    <property type="project" value="TreeGrafter"/>
</dbReference>
<organism evidence="3 4">
    <name type="scientific">Lupinus albus</name>
    <name type="common">White lupine</name>
    <name type="synonym">Lupinus termis</name>
    <dbReference type="NCBI Taxonomy" id="3870"/>
    <lineage>
        <taxon>Eukaryota</taxon>
        <taxon>Viridiplantae</taxon>
        <taxon>Streptophyta</taxon>
        <taxon>Embryophyta</taxon>
        <taxon>Tracheophyta</taxon>
        <taxon>Spermatophyta</taxon>
        <taxon>Magnoliopsida</taxon>
        <taxon>eudicotyledons</taxon>
        <taxon>Gunneridae</taxon>
        <taxon>Pentapetalae</taxon>
        <taxon>rosids</taxon>
        <taxon>fabids</taxon>
        <taxon>Fabales</taxon>
        <taxon>Fabaceae</taxon>
        <taxon>Papilionoideae</taxon>
        <taxon>50 kb inversion clade</taxon>
        <taxon>genistoids sensu lato</taxon>
        <taxon>core genistoids</taxon>
        <taxon>Genisteae</taxon>
        <taxon>Lupinus</taxon>
    </lineage>
</organism>
<protein>
    <submittedName>
        <fullName evidence="3">Uncharacterized protein</fullName>
    </submittedName>
</protein>
<feature type="compositionally biased region" description="Polar residues" evidence="2">
    <location>
        <begin position="48"/>
        <end position="57"/>
    </location>
</feature>